<dbReference type="PANTHER" id="PTHR27008">
    <property type="entry name" value="OS04G0122200 PROTEIN"/>
    <property type="match status" value="1"/>
</dbReference>
<dbReference type="Proteomes" id="UP000504607">
    <property type="component" value="Unplaced"/>
</dbReference>
<dbReference type="GO" id="GO:0005524">
    <property type="term" value="F:ATP binding"/>
    <property type="evidence" value="ECO:0007669"/>
    <property type="project" value="InterPro"/>
</dbReference>
<evidence type="ECO:0000313" key="8">
    <source>
        <dbReference type="Proteomes" id="UP000504607"/>
    </source>
</evidence>
<organism evidence="8 9">
    <name type="scientific">Elaeis guineensis var. tenera</name>
    <name type="common">Oil palm</name>
    <dbReference type="NCBI Taxonomy" id="51953"/>
    <lineage>
        <taxon>Eukaryota</taxon>
        <taxon>Viridiplantae</taxon>
        <taxon>Streptophyta</taxon>
        <taxon>Embryophyta</taxon>
        <taxon>Tracheophyta</taxon>
        <taxon>Spermatophyta</taxon>
        <taxon>Magnoliopsida</taxon>
        <taxon>Liliopsida</taxon>
        <taxon>Arecaceae</taxon>
        <taxon>Arecoideae</taxon>
        <taxon>Cocoseae</taxon>
        <taxon>Elaeidinae</taxon>
        <taxon>Elaeis</taxon>
    </lineage>
</organism>
<keyword evidence="8" id="KW-1185">Reference proteome</keyword>
<keyword evidence="2" id="KW-0433">Leucine-rich repeat</keyword>
<protein>
    <submittedName>
        <fullName evidence="9">Probable LRR receptor-like serine/threonine-protein kinase At3g47570</fullName>
    </submittedName>
</protein>
<dbReference type="PANTHER" id="PTHR27008:SF499">
    <property type="entry name" value="OS06G0581500 PROTEIN"/>
    <property type="match status" value="1"/>
</dbReference>
<dbReference type="GO" id="GO:0004672">
    <property type="term" value="F:protein kinase activity"/>
    <property type="evidence" value="ECO:0007669"/>
    <property type="project" value="InterPro"/>
</dbReference>
<dbReference type="InterPro" id="IPR051809">
    <property type="entry name" value="Plant_receptor-like_S/T_kinase"/>
</dbReference>
<dbReference type="SUPFAM" id="SSF56112">
    <property type="entry name" value="Protein kinase-like (PK-like)"/>
    <property type="match status" value="1"/>
</dbReference>
<keyword evidence="3" id="KW-0812">Transmembrane</keyword>
<sequence length="262" mass="29665">IVDHGNERIVAVKVLNLQRYGACRSFMAECKALRNIRHRNLVKIFTSCSSVDHHGNDFKALVFKFMPNGSLEEWLHPNAHEDHQCRSLSLIQRLNIAIDIALALEYLHNLGPTPIVHCDLKPSNVLLDNDLTARVGDFGLARFLVQTHGESSQSSSSTVGIKGTIGYVPPGVNFICSISLSHAQRRAFMHLLLRIRNLDKSLSVTNALYKFQFEQPMPYTWLERTIHLPSHESTIESPTVQLFMQFEPYYPSTRIDLKAMNG</sequence>
<comment type="subcellular location">
    <subcellularLocation>
        <location evidence="1">Membrane</location>
    </subcellularLocation>
</comment>
<dbReference type="PROSITE" id="PS00108">
    <property type="entry name" value="PROTEIN_KINASE_ST"/>
    <property type="match status" value="1"/>
</dbReference>
<evidence type="ECO:0000256" key="2">
    <source>
        <dbReference type="ARBA" id="ARBA00022614"/>
    </source>
</evidence>
<keyword evidence="4" id="KW-0677">Repeat</keyword>
<reference evidence="9" key="1">
    <citation type="submission" date="2025-08" db="UniProtKB">
        <authorList>
            <consortium name="RefSeq"/>
        </authorList>
    </citation>
    <scope>IDENTIFICATION</scope>
</reference>
<evidence type="ECO:0000256" key="6">
    <source>
        <dbReference type="ARBA" id="ARBA00023136"/>
    </source>
</evidence>
<dbReference type="InterPro" id="IPR000719">
    <property type="entry name" value="Prot_kinase_dom"/>
</dbReference>
<dbReference type="InterPro" id="IPR008271">
    <property type="entry name" value="Ser/Thr_kinase_AS"/>
</dbReference>
<dbReference type="GO" id="GO:0016020">
    <property type="term" value="C:membrane"/>
    <property type="evidence" value="ECO:0007669"/>
    <property type="project" value="UniProtKB-SubCell"/>
</dbReference>
<dbReference type="SMART" id="SM00220">
    <property type="entry name" value="S_TKc"/>
    <property type="match status" value="1"/>
</dbReference>
<feature type="domain" description="Protein kinase" evidence="7">
    <location>
        <begin position="1"/>
        <end position="262"/>
    </location>
</feature>
<evidence type="ECO:0000259" key="7">
    <source>
        <dbReference type="PROSITE" id="PS50011"/>
    </source>
</evidence>
<evidence type="ECO:0000256" key="3">
    <source>
        <dbReference type="ARBA" id="ARBA00022692"/>
    </source>
</evidence>
<dbReference type="PROSITE" id="PS50011">
    <property type="entry name" value="PROTEIN_KINASE_DOM"/>
    <property type="match status" value="1"/>
</dbReference>
<dbReference type="Gene3D" id="1.10.510.10">
    <property type="entry name" value="Transferase(Phosphotransferase) domain 1"/>
    <property type="match status" value="1"/>
</dbReference>
<dbReference type="AlphaFoldDB" id="A0A6I9QP28"/>
<feature type="non-terminal residue" evidence="9">
    <location>
        <position position="1"/>
    </location>
</feature>
<dbReference type="InterPro" id="IPR011009">
    <property type="entry name" value="Kinase-like_dom_sf"/>
</dbReference>
<gene>
    <name evidence="9" type="primary">LOC105037271</name>
</gene>
<dbReference type="OrthoDB" id="676979at2759"/>
<proteinExistence type="predicted"/>
<accession>A0A6I9QP28</accession>
<evidence type="ECO:0000256" key="5">
    <source>
        <dbReference type="ARBA" id="ARBA00022989"/>
    </source>
</evidence>
<dbReference type="RefSeq" id="XP_010911259.2">
    <property type="nucleotide sequence ID" value="XM_010912957.2"/>
</dbReference>
<dbReference type="InParanoid" id="A0A6I9QP28"/>
<keyword evidence="5" id="KW-1133">Transmembrane helix</keyword>
<keyword evidence="6" id="KW-0472">Membrane</keyword>
<name>A0A6I9QP28_ELAGV</name>
<evidence type="ECO:0000313" key="9">
    <source>
        <dbReference type="RefSeq" id="XP_010911259.2"/>
    </source>
</evidence>
<evidence type="ECO:0000256" key="1">
    <source>
        <dbReference type="ARBA" id="ARBA00004370"/>
    </source>
</evidence>
<dbReference type="Pfam" id="PF00069">
    <property type="entry name" value="Pkinase"/>
    <property type="match status" value="1"/>
</dbReference>
<evidence type="ECO:0000256" key="4">
    <source>
        <dbReference type="ARBA" id="ARBA00022737"/>
    </source>
</evidence>